<dbReference type="EMBL" id="FOHT01000016">
    <property type="protein sequence ID" value="SET55478.1"/>
    <property type="molecule type" value="Genomic_DNA"/>
</dbReference>
<feature type="domain" description="Tyr recombinase" evidence="4">
    <location>
        <begin position="189"/>
        <end position="358"/>
    </location>
</feature>
<evidence type="ECO:0000256" key="1">
    <source>
        <dbReference type="ARBA" id="ARBA00008857"/>
    </source>
</evidence>
<dbReference type="InterPro" id="IPR035386">
    <property type="entry name" value="Arm-DNA-bind_5"/>
</dbReference>
<gene>
    <name evidence="5" type="ORF">FH5T_19150</name>
    <name evidence="6" type="ORF">SAMN05444285_11630</name>
</gene>
<dbReference type="InterPro" id="IPR011010">
    <property type="entry name" value="DNA_brk_join_enz"/>
</dbReference>
<dbReference type="PROSITE" id="PS51898">
    <property type="entry name" value="TYR_RECOMBINASE"/>
    <property type="match status" value="1"/>
</dbReference>
<dbReference type="PANTHER" id="PTHR30349:SF64">
    <property type="entry name" value="PROPHAGE INTEGRASE INTD-RELATED"/>
    <property type="match status" value="1"/>
</dbReference>
<organism evidence="6 8">
    <name type="scientific">Draconibacterium orientale</name>
    <dbReference type="NCBI Taxonomy" id="1168034"/>
    <lineage>
        <taxon>Bacteria</taxon>
        <taxon>Pseudomonadati</taxon>
        <taxon>Bacteroidota</taxon>
        <taxon>Bacteroidia</taxon>
        <taxon>Marinilabiliales</taxon>
        <taxon>Prolixibacteraceae</taxon>
        <taxon>Draconibacterium</taxon>
    </lineage>
</organism>
<dbReference type="InterPro" id="IPR010998">
    <property type="entry name" value="Integrase_recombinase_N"/>
</dbReference>
<dbReference type="OrthoDB" id="9806835at2"/>
<evidence type="ECO:0000313" key="6">
    <source>
        <dbReference type="EMBL" id="SET55478.1"/>
    </source>
</evidence>
<dbReference type="Pfam" id="PF17293">
    <property type="entry name" value="Arm-DNA-bind_5"/>
    <property type="match status" value="1"/>
</dbReference>
<reference evidence="6 8" key="2">
    <citation type="submission" date="2016-10" db="EMBL/GenBank/DDBJ databases">
        <authorList>
            <person name="de Groot N.N."/>
        </authorList>
    </citation>
    <scope>NUCLEOTIDE SEQUENCE [LARGE SCALE GENOMIC DNA]</scope>
    <source>
        <strain evidence="6 8">DSM 25947</strain>
    </source>
</reference>
<dbReference type="Gene3D" id="1.10.150.130">
    <property type="match status" value="1"/>
</dbReference>
<dbReference type="GO" id="GO:0003677">
    <property type="term" value="F:DNA binding"/>
    <property type="evidence" value="ECO:0007669"/>
    <property type="project" value="UniProtKB-KW"/>
</dbReference>
<dbReference type="InterPro" id="IPR050090">
    <property type="entry name" value="Tyrosine_recombinase_XerCD"/>
</dbReference>
<dbReference type="GO" id="GO:0006310">
    <property type="term" value="P:DNA recombination"/>
    <property type="evidence" value="ECO:0007669"/>
    <property type="project" value="UniProtKB-KW"/>
</dbReference>
<dbReference type="RefSeq" id="WP_038562044.1">
    <property type="nucleotide sequence ID" value="NZ_FOHT01000016.1"/>
</dbReference>
<dbReference type="PANTHER" id="PTHR30349">
    <property type="entry name" value="PHAGE INTEGRASE-RELATED"/>
    <property type="match status" value="1"/>
</dbReference>
<dbReference type="Pfam" id="PF00589">
    <property type="entry name" value="Phage_integrase"/>
    <property type="match status" value="1"/>
</dbReference>
<dbReference type="eggNOG" id="COG0582">
    <property type="taxonomic scope" value="Bacteria"/>
</dbReference>
<dbReference type="InterPro" id="IPR002104">
    <property type="entry name" value="Integrase_catalytic"/>
</dbReference>
<dbReference type="Pfam" id="PF13102">
    <property type="entry name" value="Phage_int_SAM_5"/>
    <property type="match status" value="1"/>
</dbReference>
<evidence type="ECO:0000313" key="8">
    <source>
        <dbReference type="Proteomes" id="UP000181981"/>
    </source>
</evidence>
<dbReference type="SUPFAM" id="SSF56349">
    <property type="entry name" value="DNA breaking-rejoining enzymes"/>
    <property type="match status" value="1"/>
</dbReference>
<sequence>MKVTLRQRKKNGKISLYLDFYHQGKRKFEYLKLYLIEKPKKKEDKTLNKKTLQLAESIRAKRQLEIQNGYYGFNDAEKINSSFLLYFKALAEKRRESEGNYGNWLSSYKHLEKWPKSDVRFADIDTEWLENLKYYLVHEAKTKDKRNLSKNSCSSYFNKVRAALKQAVKDGIIIRNPAEDIGGIKEAETKREFLTLEELRTVVDTYCAVDVLKNAFIFSAFTGLRFSDIQKLTWSEIQHSEENGYYIRFKQKKTDGQETLPFSEDALRFTGEPKERDQLVFKDLTYSDANNSKLREWMIRAGIEKHITFHSARHTFATLQLTLGTDIYTVSKLLGHKSLKTTEVYAKIIDQKKKEAANRIKL</sequence>
<dbReference type="GO" id="GO:0015074">
    <property type="term" value="P:DNA integration"/>
    <property type="evidence" value="ECO:0007669"/>
    <property type="project" value="InterPro"/>
</dbReference>
<dbReference type="EMBL" id="CP007451">
    <property type="protein sequence ID" value="AHW61037.1"/>
    <property type="molecule type" value="Genomic_DNA"/>
</dbReference>
<dbReference type="InterPro" id="IPR013762">
    <property type="entry name" value="Integrase-like_cat_sf"/>
</dbReference>
<dbReference type="HOGENOM" id="CLU_033139_1_0_10"/>
<name>X5DKG2_9BACT</name>
<dbReference type="Proteomes" id="UP000023772">
    <property type="component" value="Chromosome"/>
</dbReference>
<evidence type="ECO:0000256" key="2">
    <source>
        <dbReference type="ARBA" id="ARBA00023125"/>
    </source>
</evidence>
<accession>X5DKG2</accession>
<dbReference type="CDD" id="cd01185">
    <property type="entry name" value="INTN1_C_like"/>
    <property type="match status" value="1"/>
</dbReference>
<dbReference type="KEGG" id="dori:FH5T_19150"/>
<protein>
    <submittedName>
        <fullName evidence="5 6">Recombinase</fullName>
    </submittedName>
</protein>
<dbReference type="AlphaFoldDB" id="X5DKG2"/>
<evidence type="ECO:0000313" key="7">
    <source>
        <dbReference type="Proteomes" id="UP000023772"/>
    </source>
</evidence>
<dbReference type="Gene3D" id="1.10.443.10">
    <property type="entry name" value="Intergrase catalytic core"/>
    <property type="match status" value="1"/>
</dbReference>
<evidence type="ECO:0000256" key="3">
    <source>
        <dbReference type="ARBA" id="ARBA00023172"/>
    </source>
</evidence>
<keyword evidence="2" id="KW-0238">DNA-binding</keyword>
<dbReference type="InterPro" id="IPR025269">
    <property type="entry name" value="SAM-like_dom"/>
</dbReference>
<reference evidence="5 7" key="1">
    <citation type="submission" date="2014-03" db="EMBL/GenBank/DDBJ databases">
        <title>Complete genome sequence of a deeply braunched marine Bacteroidia bacterium Draconibacterium orientale type strain FH5T.</title>
        <authorList>
            <person name="Li X."/>
            <person name="Wang X."/>
            <person name="Xie Z."/>
            <person name="Du Z."/>
            <person name="Chen G."/>
        </authorList>
    </citation>
    <scope>NUCLEOTIDE SEQUENCE [LARGE SCALE GENOMIC DNA]</scope>
    <source>
        <strain evidence="5 7">FH5</strain>
    </source>
</reference>
<keyword evidence="3" id="KW-0233">DNA recombination</keyword>
<keyword evidence="7" id="KW-1185">Reference proteome</keyword>
<proteinExistence type="inferred from homology"/>
<evidence type="ECO:0000259" key="4">
    <source>
        <dbReference type="PROSITE" id="PS51898"/>
    </source>
</evidence>
<dbReference type="Proteomes" id="UP000181981">
    <property type="component" value="Unassembled WGS sequence"/>
</dbReference>
<comment type="similarity">
    <text evidence="1">Belongs to the 'phage' integrase family.</text>
</comment>
<dbReference type="STRING" id="1168034.FH5T_19150"/>
<evidence type="ECO:0000313" key="5">
    <source>
        <dbReference type="EMBL" id="AHW61037.1"/>
    </source>
</evidence>